<evidence type="ECO:0000313" key="1">
    <source>
        <dbReference type="EMBL" id="AOW08440.1"/>
    </source>
</evidence>
<keyword evidence="2" id="KW-1185">Reference proteome</keyword>
<dbReference type="EMBL" id="CP017479">
    <property type="protein sequence ID" value="AOW08440.1"/>
    <property type="molecule type" value="Genomic_DNA"/>
</dbReference>
<dbReference type="SUPFAM" id="SSF158446">
    <property type="entry name" value="IVS-encoded protein-like"/>
    <property type="match status" value="1"/>
</dbReference>
<evidence type="ECO:0000313" key="2">
    <source>
        <dbReference type="Proteomes" id="UP000175968"/>
    </source>
</evidence>
<dbReference type="InterPro" id="IPR012657">
    <property type="entry name" value="23S_rRNA-intervening_sequence"/>
</dbReference>
<dbReference type="PANTHER" id="PTHR38471">
    <property type="entry name" value="FOUR HELIX BUNDLE PROTEIN"/>
    <property type="match status" value="1"/>
</dbReference>
<dbReference type="NCBIfam" id="TIGR02436">
    <property type="entry name" value="four helix bundle protein"/>
    <property type="match status" value="1"/>
</dbReference>
<dbReference type="RefSeq" id="WP_035638418.1">
    <property type="nucleotide sequence ID" value="NZ_CP017479.1"/>
</dbReference>
<name>A0AAC9N3A4_9FLAO</name>
<proteinExistence type="predicted"/>
<dbReference type="InterPro" id="IPR036583">
    <property type="entry name" value="23S_rRNA_IVS_sf"/>
</dbReference>
<dbReference type="Proteomes" id="UP000175968">
    <property type="component" value="Chromosome"/>
</dbReference>
<dbReference type="KEGG" id="fgl:EM308_02390"/>
<protein>
    <submittedName>
        <fullName evidence="1">Four helix bundle protein</fullName>
    </submittedName>
</protein>
<gene>
    <name evidence="1" type="ORF">EM308_02390</name>
</gene>
<dbReference type="Gene3D" id="1.20.1440.60">
    <property type="entry name" value="23S rRNA-intervening sequence"/>
    <property type="match status" value="1"/>
</dbReference>
<dbReference type="PANTHER" id="PTHR38471:SF2">
    <property type="entry name" value="FOUR HELIX BUNDLE PROTEIN"/>
    <property type="match status" value="1"/>
</dbReference>
<accession>A0AAC9N3A4</accession>
<reference evidence="1 2" key="1">
    <citation type="submission" date="2016-10" db="EMBL/GenBank/DDBJ databases">
        <title>Flavobacterium gilvum sp. nov., isolated from stream water.</title>
        <authorList>
            <person name="Shin S.-K."/>
            <person name="Cho Y.-J."/>
            <person name="Yi H."/>
        </authorList>
    </citation>
    <scope>NUCLEOTIDE SEQUENCE [LARGE SCALE GENOMIC DNA]</scope>
    <source>
        <strain evidence="1 2">EM1308</strain>
    </source>
</reference>
<sequence>MEKPYDLEERTFLFAKQCRIYIQKLPKTISNIEDGKQLVRSSGSVGANYIEANEKLGEKDLNFRLKIARKEAKESKYWLRLLQELNPEYKESSEALLFEIEELRKILSAIITKINSNTKIPNSK</sequence>
<dbReference type="Pfam" id="PF05635">
    <property type="entry name" value="23S_rRNA_IVP"/>
    <property type="match status" value="1"/>
</dbReference>
<organism evidence="1 2">
    <name type="scientific">Flavobacterium gilvum</name>
    <dbReference type="NCBI Taxonomy" id="1492737"/>
    <lineage>
        <taxon>Bacteria</taxon>
        <taxon>Pseudomonadati</taxon>
        <taxon>Bacteroidota</taxon>
        <taxon>Flavobacteriia</taxon>
        <taxon>Flavobacteriales</taxon>
        <taxon>Flavobacteriaceae</taxon>
        <taxon>Flavobacterium</taxon>
    </lineage>
</organism>
<dbReference type="AlphaFoldDB" id="A0AAC9N3A4"/>